<evidence type="ECO:0000313" key="1">
    <source>
        <dbReference type="EMBL" id="TCT05392.1"/>
    </source>
</evidence>
<protein>
    <recommendedName>
        <fullName evidence="3">GpW protein</fullName>
    </recommendedName>
</protein>
<keyword evidence="2" id="KW-1185">Reference proteome</keyword>
<dbReference type="OrthoDB" id="8457063at2"/>
<evidence type="ECO:0000313" key="2">
    <source>
        <dbReference type="Proteomes" id="UP000295678"/>
    </source>
</evidence>
<accession>A0A4R3LXP3</accession>
<dbReference type="Proteomes" id="UP000295678">
    <property type="component" value="Unassembled WGS sequence"/>
</dbReference>
<dbReference type="AlphaFoldDB" id="A0A4R3LXP3"/>
<sequence>MTDLNQLETWRDALLKARYAGVRTVEYDGKRVTYATDAEMAAALADLDRRIAAASAPRVAQVRISSSKGT</sequence>
<dbReference type="EMBL" id="SMAK01000013">
    <property type="protein sequence ID" value="TCT05392.1"/>
    <property type="molecule type" value="Genomic_DNA"/>
</dbReference>
<gene>
    <name evidence="1" type="ORF">EDC22_11313</name>
</gene>
<comment type="caution">
    <text evidence="1">The sequence shown here is derived from an EMBL/GenBank/DDBJ whole genome shotgun (WGS) entry which is preliminary data.</text>
</comment>
<dbReference type="NCBIfam" id="NF047331">
    <property type="entry name" value="phage_HTJ"/>
    <property type="match status" value="1"/>
</dbReference>
<dbReference type="RefSeq" id="WP_132807676.1">
    <property type="nucleotide sequence ID" value="NZ_SMAK01000013.1"/>
</dbReference>
<evidence type="ECO:0008006" key="3">
    <source>
        <dbReference type="Google" id="ProtNLM"/>
    </source>
</evidence>
<proteinExistence type="predicted"/>
<organism evidence="1 2">
    <name type="scientific">Tepidamorphus gemmatus</name>
    <dbReference type="NCBI Taxonomy" id="747076"/>
    <lineage>
        <taxon>Bacteria</taxon>
        <taxon>Pseudomonadati</taxon>
        <taxon>Pseudomonadota</taxon>
        <taxon>Alphaproteobacteria</taxon>
        <taxon>Hyphomicrobiales</taxon>
        <taxon>Tepidamorphaceae</taxon>
        <taxon>Tepidamorphus</taxon>
    </lineage>
</organism>
<reference evidence="1 2" key="1">
    <citation type="submission" date="2019-03" db="EMBL/GenBank/DDBJ databases">
        <title>Genomic Encyclopedia of Type Strains, Phase IV (KMG-IV): sequencing the most valuable type-strain genomes for metagenomic binning, comparative biology and taxonomic classification.</title>
        <authorList>
            <person name="Goeker M."/>
        </authorList>
    </citation>
    <scope>NUCLEOTIDE SEQUENCE [LARGE SCALE GENOMIC DNA]</scope>
    <source>
        <strain evidence="1 2">DSM 19345</strain>
    </source>
</reference>
<name>A0A4R3LXP3_9HYPH</name>